<name>A0A9D1CJE2_9FIRM</name>
<feature type="region of interest" description="Disordered" evidence="6">
    <location>
        <begin position="308"/>
        <end position="341"/>
    </location>
</feature>
<feature type="compositionally biased region" description="Basic and acidic residues" evidence="6">
    <location>
        <begin position="310"/>
        <end position="327"/>
    </location>
</feature>
<sequence>MEYVGLIALIVLVLILLIVFFSFVPVGLWVSARASGVKVRISALIGMRIRRIVPARLVNPLIKATKAGLDVTLNKMEAHYLAGGNVDRVINALIAAQRADISLEFEQACAIDLAGRDVLEAVQMSVNPKVIETPVVAAIAKDGIELRAKARVTVRANIERLVGGAGEETVIARVGEGIVTTVGSSEAHTAVLENPDMISRTVLNKGLDAGTAFEILSIDIADVDVGRNIGAQLQMDQAEADRRIAQAKAEERRAMAVAHEQEMKARVQEMRALVVESEAEVPKAMAAALREGKLGVMDYYQMQNTIADTSMRESISRAARPEADPEKQSGQPGSPNPPRKK</sequence>
<dbReference type="GO" id="GO:0005886">
    <property type="term" value="C:plasma membrane"/>
    <property type="evidence" value="ECO:0007669"/>
    <property type="project" value="UniProtKB-SubCell"/>
</dbReference>
<dbReference type="GO" id="GO:0045121">
    <property type="term" value="C:membrane raft"/>
    <property type="evidence" value="ECO:0007669"/>
    <property type="project" value="UniProtKB-SubCell"/>
</dbReference>
<keyword evidence="3 5" id="KW-1133">Transmembrane helix</keyword>
<proteinExistence type="inferred from homology"/>
<dbReference type="InterPro" id="IPR022853">
    <property type="entry name" value="FloA"/>
</dbReference>
<comment type="subcellular location">
    <subcellularLocation>
        <location evidence="5">Cell membrane</location>
        <topology evidence="5">Single-pass membrane protein</topology>
    </subcellularLocation>
    <subcellularLocation>
        <location evidence="5">Membrane raft</location>
        <topology evidence="5">Single-pass membrane protein</topology>
    </subcellularLocation>
</comment>
<gene>
    <name evidence="5 7" type="primary">floA</name>
    <name evidence="7" type="ORF">IAA66_09050</name>
</gene>
<evidence type="ECO:0000313" key="8">
    <source>
        <dbReference type="Proteomes" id="UP000886819"/>
    </source>
</evidence>
<organism evidence="7 8">
    <name type="scientific">Candidatus Avichristensenella intestinipullorum</name>
    <dbReference type="NCBI Taxonomy" id="2840693"/>
    <lineage>
        <taxon>Bacteria</taxon>
        <taxon>Bacillati</taxon>
        <taxon>Bacillota</taxon>
        <taxon>Clostridia</taxon>
        <taxon>Candidatus Avichristensenella</taxon>
    </lineage>
</organism>
<accession>A0A9D1CJE2</accession>
<comment type="caution">
    <text evidence="5">Lacks conserved residue(s) required for the propagation of feature annotation.</text>
</comment>
<dbReference type="Proteomes" id="UP000886819">
    <property type="component" value="Unassembled WGS sequence"/>
</dbReference>
<evidence type="ECO:0000256" key="1">
    <source>
        <dbReference type="ARBA" id="ARBA00022475"/>
    </source>
</evidence>
<comment type="caution">
    <text evidence="7">The sequence shown here is derived from an EMBL/GenBank/DDBJ whole genome shotgun (WGS) entry which is preliminary data.</text>
</comment>
<evidence type="ECO:0000256" key="2">
    <source>
        <dbReference type="ARBA" id="ARBA00022692"/>
    </source>
</evidence>
<dbReference type="NCBIfam" id="NF010186">
    <property type="entry name" value="PRK13665.1"/>
    <property type="match status" value="1"/>
</dbReference>
<comment type="subunit">
    <text evidence="5">Homooligomerizes.</text>
</comment>
<keyword evidence="2 5" id="KW-0812">Transmembrane</keyword>
<keyword evidence="1 5" id="KW-1003">Cell membrane</keyword>
<reference evidence="7" key="2">
    <citation type="journal article" date="2021" name="PeerJ">
        <title>Extensive microbial diversity within the chicken gut microbiome revealed by metagenomics and culture.</title>
        <authorList>
            <person name="Gilroy R."/>
            <person name="Ravi A."/>
            <person name="Getino M."/>
            <person name="Pursley I."/>
            <person name="Horton D.L."/>
            <person name="Alikhan N.F."/>
            <person name="Baker D."/>
            <person name="Gharbi K."/>
            <person name="Hall N."/>
            <person name="Watson M."/>
            <person name="Adriaenssens E.M."/>
            <person name="Foster-Nyarko E."/>
            <person name="Jarju S."/>
            <person name="Secka A."/>
            <person name="Antonio M."/>
            <person name="Oren A."/>
            <person name="Chaudhuri R.R."/>
            <person name="La Ragione R."/>
            <person name="Hildebrand F."/>
            <person name="Pallen M.J."/>
        </authorList>
    </citation>
    <scope>NUCLEOTIDE SEQUENCE</scope>
    <source>
        <strain evidence="7">ChiHile30-977</strain>
    </source>
</reference>
<dbReference type="Pfam" id="PF12127">
    <property type="entry name" value="FloA"/>
    <property type="match status" value="1"/>
</dbReference>
<comment type="function">
    <text evidence="5">Found in functional membrane microdomains (FMM) that may be equivalent to eukaryotic membrane rafts FMMs are highly dynamic and increase in number as cells age. Flotillins are thought to be important factors in membrane fluidity.</text>
</comment>
<evidence type="ECO:0000256" key="4">
    <source>
        <dbReference type="ARBA" id="ARBA00023136"/>
    </source>
</evidence>
<reference evidence="7" key="1">
    <citation type="submission" date="2020-10" db="EMBL/GenBank/DDBJ databases">
        <authorList>
            <person name="Gilroy R."/>
        </authorList>
    </citation>
    <scope>NUCLEOTIDE SEQUENCE</scope>
    <source>
        <strain evidence="7">ChiHile30-977</strain>
    </source>
</reference>
<evidence type="ECO:0000256" key="5">
    <source>
        <dbReference type="HAMAP-Rule" id="MF_01562"/>
    </source>
</evidence>
<evidence type="ECO:0000256" key="6">
    <source>
        <dbReference type="SAM" id="MobiDB-lite"/>
    </source>
</evidence>
<keyword evidence="4 5" id="KW-0472">Membrane</keyword>
<dbReference type="HAMAP" id="MF_01562">
    <property type="entry name" value="FloA"/>
    <property type="match status" value="1"/>
</dbReference>
<feature type="transmembrane region" description="Helical" evidence="5">
    <location>
        <begin position="6"/>
        <end position="30"/>
    </location>
</feature>
<dbReference type="EMBL" id="DVFI01000122">
    <property type="protein sequence ID" value="HIQ63710.1"/>
    <property type="molecule type" value="Genomic_DNA"/>
</dbReference>
<protein>
    <recommendedName>
        <fullName evidence="5">Flotillin-like protein FloA</fullName>
    </recommendedName>
</protein>
<comment type="similarity">
    <text evidence="5">Belongs to the flotillin-like FloA family.</text>
</comment>
<dbReference type="AlphaFoldDB" id="A0A9D1CJE2"/>
<evidence type="ECO:0000256" key="3">
    <source>
        <dbReference type="ARBA" id="ARBA00022989"/>
    </source>
</evidence>
<evidence type="ECO:0000313" key="7">
    <source>
        <dbReference type="EMBL" id="HIQ63710.1"/>
    </source>
</evidence>